<accession>A0A1V5SJ58</accession>
<dbReference type="AlphaFoldDB" id="A0A1V5SJ58"/>
<dbReference type="InterPro" id="IPR038071">
    <property type="entry name" value="UROD/MetE-like_sf"/>
</dbReference>
<dbReference type="Pfam" id="PF01208">
    <property type="entry name" value="URO-D"/>
    <property type="match status" value="1"/>
</dbReference>
<sequence>MMSKRMQERFSLSSLAKTLYEQGRRPIVPLMGYPGLQLTKTTIKQNQFNHIVQFQSLSRLYDRFQPDSMFFMMDLSVEASALGLAVRFPLEETPSVEDHPVKTHEDLRGFRKIDILGDGRVSVFIETLHHMRSAFPCPVGAYVIGPLTLAGLLIGANELAIKSLIEPELFRETVEFSYQVVMRYTQALRDAGADMIMVLEPTAVIFGPDQFRQNLTSLYREMVGIFDDIEIILHVCGDSTHLLKVMADTGVAGLSLDSMVDLKKAAEIVGPQVMLIGNLSPIEMLTANPNEVYIQTMEILEKTKSHPPFVLSTGCDLPQDVPLENIDAFIKAGKDWRQESVFKKVEAN</sequence>
<protein>
    <submittedName>
        <fullName evidence="2">Uroporphyrinogen decarboxylase</fullName>
        <ecNumber evidence="2">4.1.1.37</ecNumber>
    </submittedName>
</protein>
<dbReference type="CDD" id="cd03465">
    <property type="entry name" value="URO-D_like"/>
    <property type="match status" value="1"/>
</dbReference>
<dbReference type="Gene3D" id="3.20.20.210">
    <property type="match status" value="1"/>
</dbReference>
<dbReference type="EC" id="4.1.1.37" evidence="2"/>
<organism evidence="2">
    <name type="scientific">Candidatus Atribacter allofermentans</name>
    <dbReference type="NCBI Taxonomy" id="1852833"/>
    <lineage>
        <taxon>Bacteria</taxon>
        <taxon>Pseudomonadati</taxon>
        <taxon>Atribacterota</taxon>
        <taxon>Atribacteria</taxon>
        <taxon>Atribacterales</taxon>
        <taxon>Atribacteraceae</taxon>
        <taxon>Atribacter</taxon>
    </lineage>
</organism>
<dbReference type="GO" id="GO:0004853">
    <property type="term" value="F:uroporphyrinogen decarboxylase activity"/>
    <property type="evidence" value="ECO:0007669"/>
    <property type="project" value="UniProtKB-EC"/>
</dbReference>
<dbReference type="PANTHER" id="PTHR47099">
    <property type="entry name" value="METHYLCOBAMIDE:COM METHYLTRANSFERASE MTBA"/>
    <property type="match status" value="1"/>
</dbReference>
<reference evidence="2" key="1">
    <citation type="submission" date="2017-02" db="EMBL/GenBank/DDBJ databases">
        <title>Delving into the versatile metabolic prowess of the omnipresent phylum Bacteroidetes.</title>
        <authorList>
            <person name="Nobu M.K."/>
            <person name="Mei R."/>
            <person name="Narihiro T."/>
            <person name="Kuroda K."/>
            <person name="Liu W.-T."/>
        </authorList>
    </citation>
    <scope>NUCLEOTIDE SEQUENCE</scope>
    <source>
        <strain evidence="2">ADurb.Bin276</strain>
    </source>
</reference>
<proteinExistence type="predicted"/>
<dbReference type="InterPro" id="IPR052024">
    <property type="entry name" value="Methanogen_methyltrans"/>
</dbReference>
<dbReference type="GO" id="GO:0006779">
    <property type="term" value="P:porphyrin-containing compound biosynthetic process"/>
    <property type="evidence" value="ECO:0007669"/>
    <property type="project" value="InterPro"/>
</dbReference>
<keyword evidence="2" id="KW-0456">Lyase</keyword>
<dbReference type="EMBL" id="MWBQ01000208">
    <property type="protein sequence ID" value="OQA54517.1"/>
    <property type="molecule type" value="Genomic_DNA"/>
</dbReference>
<evidence type="ECO:0000259" key="1">
    <source>
        <dbReference type="Pfam" id="PF01208"/>
    </source>
</evidence>
<evidence type="ECO:0000313" key="2">
    <source>
        <dbReference type="EMBL" id="OQA54517.1"/>
    </source>
</evidence>
<dbReference type="Proteomes" id="UP000485569">
    <property type="component" value="Unassembled WGS sequence"/>
</dbReference>
<comment type="caution">
    <text evidence="2">The sequence shown here is derived from an EMBL/GenBank/DDBJ whole genome shotgun (WGS) entry which is preliminary data.</text>
</comment>
<dbReference type="PANTHER" id="PTHR47099:SF1">
    <property type="entry name" value="METHYLCOBAMIDE:COM METHYLTRANSFERASE MTBA"/>
    <property type="match status" value="1"/>
</dbReference>
<feature type="domain" description="Uroporphyrinogen decarboxylase (URO-D)" evidence="1">
    <location>
        <begin position="59"/>
        <end position="335"/>
    </location>
</feature>
<dbReference type="InterPro" id="IPR000257">
    <property type="entry name" value="Uroporphyrinogen_deCOase"/>
</dbReference>
<gene>
    <name evidence="2" type="primary">hemE</name>
    <name evidence="2" type="ORF">BWY41_02032</name>
</gene>
<dbReference type="SUPFAM" id="SSF51726">
    <property type="entry name" value="UROD/MetE-like"/>
    <property type="match status" value="1"/>
</dbReference>
<name>A0A1V5SJ58_9BACT</name>